<dbReference type="Gene3D" id="3.40.50.150">
    <property type="entry name" value="Vaccinia Virus protein VP39"/>
    <property type="match status" value="1"/>
</dbReference>
<comment type="caution">
    <text evidence="2">The sequence shown here is derived from an EMBL/GenBank/DDBJ whole genome shotgun (WGS) entry which is preliminary data.</text>
</comment>
<evidence type="ECO:0000259" key="1">
    <source>
        <dbReference type="Pfam" id="PF02384"/>
    </source>
</evidence>
<keyword evidence="2" id="KW-0808">Transferase</keyword>
<keyword evidence="3" id="KW-1185">Reference proteome</keyword>
<reference evidence="2 3" key="1">
    <citation type="submission" date="2021-06" db="EMBL/GenBank/DDBJ databases">
        <title>Halomicroarcula sp. a new haloarchaeum isolated from saline soil.</title>
        <authorList>
            <person name="Duran-Viseras A."/>
            <person name="Sanchez-Porro C."/>
            <person name="Ventosa A."/>
        </authorList>
    </citation>
    <scope>NUCLEOTIDE SEQUENCE [LARGE SCALE GENOMIC DNA]</scope>
    <source>
        <strain evidence="2 3">F13</strain>
    </source>
</reference>
<keyword evidence="2" id="KW-0489">Methyltransferase</keyword>
<dbReference type="AlphaFoldDB" id="A0AAW4PXU5"/>
<dbReference type="GO" id="GO:0032259">
    <property type="term" value="P:methylation"/>
    <property type="evidence" value="ECO:0007669"/>
    <property type="project" value="UniProtKB-KW"/>
</dbReference>
<dbReference type="SUPFAM" id="SSF53335">
    <property type="entry name" value="S-adenosyl-L-methionine-dependent methyltransferases"/>
    <property type="match status" value="1"/>
</dbReference>
<organism evidence="2 3">
    <name type="scientific">Haloarcula rubra</name>
    <dbReference type="NCBI Taxonomy" id="2487747"/>
    <lineage>
        <taxon>Archaea</taxon>
        <taxon>Methanobacteriati</taxon>
        <taxon>Methanobacteriota</taxon>
        <taxon>Stenosarchaea group</taxon>
        <taxon>Halobacteria</taxon>
        <taxon>Halobacteriales</taxon>
        <taxon>Haloarculaceae</taxon>
        <taxon>Haloarcula</taxon>
    </lineage>
</organism>
<evidence type="ECO:0000313" key="3">
    <source>
        <dbReference type="Proteomes" id="UP001430377"/>
    </source>
</evidence>
<dbReference type="PRINTS" id="PR00507">
    <property type="entry name" value="N12N6MTFRASE"/>
</dbReference>
<dbReference type="EMBL" id="RKLR01000026">
    <property type="protein sequence ID" value="MBX0326001.1"/>
    <property type="molecule type" value="Genomic_DNA"/>
</dbReference>
<gene>
    <name evidence="2" type="ORF">EGH21_23590</name>
</gene>
<name>A0AAW4PXU5_9EURY</name>
<dbReference type="GO" id="GO:0008170">
    <property type="term" value="F:N-methyltransferase activity"/>
    <property type="evidence" value="ECO:0007669"/>
    <property type="project" value="InterPro"/>
</dbReference>
<feature type="domain" description="DNA methylase adenine-specific" evidence="1">
    <location>
        <begin position="88"/>
        <end position="150"/>
    </location>
</feature>
<dbReference type="InterPro" id="IPR029063">
    <property type="entry name" value="SAM-dependent_MTases_sf"/>
</dbReference>
<accession>A0AAW4PXU5</accession>
<sequence>MASPQIDCDDIVTTLDRIRQRGHSTHTVFRDWVDLMLYALQRRDDPYLDIIDDYRDWTDMDHPGGQRSVDLFAKAFDQLPERMAVTDADVLGAVYEEYGLSSDAFGQHFTPHPVCELLVDLAGVVDESDTDQRPTDTDPACGSGRLLLITA</sequence>
<dbReference type="InterPro" id="IPR003356">
    <property type="entry name" value="DNA_methylase_A-5"/>
</dbReference>
<proteinExistence type="predicted"/>
<protein>
    <submittedName>
        <fullName evidence="2">N-6 DNA methylase</fullName>
    </submittedName>
</protein>
<dbReference type="GO" id="GO:0003677">
    <property type="term" value="F:DNA binding"/>
    <property type="evidence" value="ECO:0007669"/>
    <property type="project" value="InterPro"/>
</dbReference>
<dbReference type="Proteomes" id="UP001430377">
    <property type="component" value="Unassembled WGS sequence"/>
</dbReference>
<evidence type="ECO:0000313" key="2">
    <source>
        <dbReference type="EMBL" id="MBX0326001.1"/>
    </source>
</evidence>
<dbReference type="Pfam" id="PF02384">
    <property type="entry name" value="N6_Mtase"/>
    <property type="match status" value="1"/>
</dbReference>